<sequence>MSGHKTLPLTLESTLCSLGRCKRFPNRAQHIKKRGEDPKEQTASCMHSHITIPPPCCKLARPTSPNPPQHSPHSCRTQGSCVRAGSESQRLSSYPALPIPPCCRSLSHIRQRSSGERGTCLPRRRRGWRGSLSTYLRRSVSSCAAAEALILHLP</sequence>
<evidence type="ECO:0000313" key="3">
    <source>
        <dbReference type="Proteomes" id="UP001586593"/>
    </source>
</evidence>
<protein>
    <submittedName>
        <fullName evidence="2">Uncharacterized protein</fullName>
    </submittedName>
</protein>
<name>A0ABR3XFQ5_9PEZI</name>
<comment type="caution">
    <text evidence="2">The sequence shown here is derived from an EMBL/GenBank/DDBJ whole genome shotgun (WGS) entry which is preliminary data.</text>
</comment>
<keyword evidence="3" id="KW-1185">Reference proteome</keyword>
<evidence type="ECO:0000256" key="1">
    <source>
        <dbReference type="SAM" id="MobiDB-lite"/>
    </source>
</evidence>
<gene>
    <name evidence="2" type="ORF">VTK73DRAFT_190</name>
</gene>
<feature type="compositionally biased region" description="Polar residues" evidence="1">
    <location>
        <begin position="71"/>
        <end position="80"/>
    </location>
</feature>
<reference evidence="2 3" key="1">
    <citation type="journal article" date="2024" name="Commun. Biol.">
        <title>Comparative genomic analysis of thermophilic fungi reveals convergent evolutionary adaptations and gene losses.</title>
        <authorList>
            <person name="Steindorff A.S."/>
            <person name="Aguilar-Pontes M.V."/>
            <person name="Robinson A.J."/>
            <person name="Andreopoulos B."/>
            <person name="LaButti K."/>
            <person name="Kuo A."/>
            <person name="Mondo S."/>
            <person name="Riley R."/>
            <person name="Otillar R."/>
            <person name="Haridas S."/>
            <person name="Lipzen A."/>
            <person name="Grimwood J."/>
            <person name="Schmutz J."/>
            <person name="Clum A."/>
            <person name="Reid I.D."/>
            <person name="Moisan M.C."/>
            <person name="Butler G."/>
            <person name="Nguyen T.T.M."/>
            <person name="Dewar K."/>
            <person name="Conant G."/>
            <person name="Drula E."/>
            <person name="Henrissat B."/>
            <person name="Hansel C."/>
            <person name="Singer S."/>
            <person name="Hutchinson M.I."/>
            <person name="de Vries R.P."/>
            <person name="Natvig D.O."/>
            <person name="Powell A.J."/>
            <person name="Tsang A."/>
            <person name="Grigoriev I.V."/>
        </authorList>
    </citation>
    <scope>NUCLEOTIDE SEQUENCE [LARGE SCALE GENOMIC DNA]</scope>
    <source>
        <strain evidence="2 3">ATCC 24622</strain>
    </source>
</reference>
<organism evidence="2 3">
    <name type="scientific">Phialemonium thermophilum</name>
    <dbReference type="NCBI Taxonomy" id="223376"/>
    <lineage>
        <taxon>Eukaryota</taxon>
        <taxon>Fungi</taxon>
        <taxon>Dikarya</taxon>
        <taxon>Ascomycota</taxon>
        <taxon>Pezizomycotina</taxon>
        <taxon>Sordariomycetes</taxon>
        <taxon>Sordariomycetidae</taxon>
        <taxon>Cephalothecales</taxon>
        <taxon>Cephalothecaceae</taxon>
        <taxon>Phialemonium</taxon>
    </lineage>
</organism>
<proteinExistence type="predicted"/>
<dbReference type="Proteomes" id="UP001586593">
    <property type="component" value="Unassembled WGS sequence"/>
</dbReference>
<feature type="region of interest" description="Disordered" evidence="1">
    <location>
        <begin position="59"/>
        <end position="80"/>
    </location>
</feature>
<accession>A0ABR3XFQ5</accession>
<evidence type="ECO:0000313" key="2">
    <source>
        <dbReference type="EMBL" id="KAL1874771.1"/>
    </source>
</evidence>
<dbReference type="EMBL" id="JAZHXJ010000101">
    <property type="protein sequence ID" value="KAL1874771.1"/>
    <property type="molecule type" value="Genomic_DNA"/>
</dbReference>